<dbReference type="Pfam" id="PF05656">
    <property type="entry name" value="DUF805"/>
    <property type="match status" value="1"/>
</dbReference>
<accession>A0A8J3ESF8</accession>
<dbReference type="InterPro" id="IPR008523">
    <property type="entry name" value="DUF805"/>
</dbReference>
<keyword evidence="1" id="KW-1133">Transmembrane helix</keyword>
<dbReference type="EMBL" id="VCJR02000004">
    <property type="protein sequence ID" value="NHK29348.1"/>
    <property type="molecule type" value="Genomic_DNA"/>
</dbReference>
<evidence type="ECO:0000313" key="5">
    <source>
        <dbReference type="Proteomes" id="UP000818603"/>
    </source>
</evidence>
<sequence>MGFVDAVKTVYTNYVNLQGRSGRAEFWWYFLFYLVVGTILYLINDFLYFIFVLGSFLPSLGVTVRRLHDTGHTGWLVLLLIIPLVNIIAFFVLLFISYIKPSAGPNQYGPPAEGGGAMPMGDDSTTV</sequence>
<keyword evidence="1" id="KW-0472">Membrane</keyword>
<dbReference type="PANTHER" id="PTHR34980:SF2">
    <property type="entry name" value="INNER MEMBRANE PROTEIN YHAH-RELATED"/>
    <property type="match status" value="1"/>
</dbReference>
<comment type="caution">
    <text evidence="2">The sequence shown here is derived from an EMBL/GenBank/DDBJ whole genome shotgun (WGS) entry which is preliminary data.</text>
</comment>
<feature type="transmembrane region" description="Helical" evidence="1">
    <location>
        <begin position="49"/>
        <end position="68"/>
    </location>
</feature>
<feature type="transmembrane region" description="Helical" evidence="1">
    <location>
        <begin position="75"/>
        <end position="99"/>
    </location>
</feature>
<dbReference type="Proteomes" id="UP000621856">
    <property type="component" value="Unassembled WGS sequence"/>
</dbReference>
<reference evidence="3 5" key="2">
    <citation type="submission" date="2020-02" db="EMBL/GenBank/DDBJ databases">
        <title>Genome sequence of Parvularcula flava strain NH6-79.</title>
        <authorList>
            <person name="Abdul Karim M.H."/>
            <person name="Lam M.Q."/>
            <person name="Chen S.J."/>
            <person name="Yahya A."/>
            <person name="Shahir S."/>
            <person name="Shamsir M.S."/>
            <person name="Chong C.S."/>
        </authorList>
    </citation>
    <scope>NUCLEOTIDE SEQUENCE [LARGE SCALE GENOMIC DNA]</scope>
    <source>
        <strain evidence="3 5">NH6-79</strain>
    </source>
</reference>
<dbReference type="PANTHER" id="PTHR34980">
    <property type="entry name" value="INNER MEMBRANE PROTEIN-RELATED-RELATED"/>
    <property type="match status" value="1"/>
</dbReference>
<keyword evidence="1" id="KW-0812">Transmembrane</keyword>
<name>A0A8J3ESF8_9PROT</name>
<feature type="transmembrane region" description="Helical" evidence="1">
    <location>
        <begin position="26"/>
        <end position="43"/>
    </location>
</feature>
<keyword evidence="5" id="KW-1185">Reference proteome</keyword>
<dbReference type="AlphaFoldDB" id="A0A8J3ESF8"/>
<dbReference type="GO" id="GO:0005886">
    <property type="term" value="C:plasma membrane"/>
    <property type="evidence" value="ECO:0007669"/>
    <property type="project" value="TreeGrafter"/>
</dbReference>
<evidence type="ECO:0000313" key="3">
    <source>
        <dbReference type="EMBL" id="NHK29348.1"/>
    </source>
</evidence>
<dbReference type="RefSeq" id="WP_155142290.1">
    <property type="nucleotide sequence ID" value="NZ_BMGZ01000004.1"/>
</dbReference>
<dbReference type="EMBL" id="BMGZ01000004">
    <property type="protein sequence ID" value="GGI01055.1"/>
    <property type="molecule type" value="Genomic_DNA"/>
</dbReference>
<protein>
    <submittedName>
        <fullName evidence="3">DUF805 domain-containing protein</fullName>
    </submittedName>
</protein>
<dbReference type="Proteomes" id="UP000818603">
    <property type="component" value="Unassembled WGS sequence"/>
</dbReference>
<reference evidence="2" key="3">
    <citation type="submission" date="2020-09" db="EMBL/GenBank/DDBJ databases">
        <authorList>
            <person name="Sun Q."/>
            <person name="Zhou Y."/>
        </authorList>
    </citation>
    <scope>NUCLEOTIDE SEQUENCE</scope>
    <source>
        <strain evidence="2">CGMCC 1.14984</strain>
    </source>
</reference>
<gene>
    <name evidence="3" type="ORF">FF098_015630</name>
    <name evidence="2" type="ORF">GCM10011355_30790</name>
</gene>
<evidence type="ECO:0000256" key="1">
    <source>
        <dbReference type="SAM" id="Phobius"/>
    </source>
</evidence>
<evidence type="ECO:0000313" key="4">
    <source>
        <dbReference type="Proteomes" id="UP000621856"/>
    </source>
</evidence>
<proteinExistence type="predicted"/>
<organism evidence="2 4">
    <name type="scientific">Aquisalinus luteolus</name>
    <dbReference type="NCBI Taxonomy" id="1566827"/>
    <lineage>
        <taxon>Bacteria</taxon>
        <taxon>Pseudomonadati</taxon>
        <taxon>Pseudomonadota</taxon>
        <taxon>Alphaproteobacteria</taxon>
        <taxon>Parvularculales</taxon>
        <taxon>Parvularculaceae</taxon>
        <taxon>Aquisalinus</taxon>
    </lineage>
</organism>
<reference evidence="2" key="1">
    <citation type="journal article" date="2014" name="Int. J. Syst. Evol. Microbiol.">
        <title>Complete genome sequence of Corynebacterium casei LMG S-19264T (=DSM 44701T), isolated from a smear-ripened cheese.</title>
        <authorList>
            <consortium name="US DOE Joint Genome Institute (JGI-PGF)"/>
            <person name="Walter F."/>
            <person name="Albersmeier A."/>
            <person name="Kalinowski J."/>
            <person name="Ruckert C."/>
        </authorList>
    </citation>
    <scope>NUCLEOTIDE SEQUENCE</scope>
    <source>
        <strain evidence="2">CGMCC 1.14984</strain>
    </source>
</reference>
<evidence type="ECO:0000313" key="2">
    <source>
        <dbReference type="EMBL" id="GGI01055.1"/>
    </source>
</evidence>